<keyword evidence="5" id="KW-1185">Reference proteome</keyword>
<keyword evidence="1" id="KW-0547">Nucleotide-binding</keyword>
<feature type="domain" description="ABC transporter" evidence="3">
    <location>
        <begin position="9"/>
        <end position="252"/>
    </location>
</feature>
<sequence>MTADDVPVLEVENLSKHFGPVEALSGVDLSVRRGEVLALLGDNGAGKTTLTRCISGLYRATSGTIRVDGREVQIATPQDARDCGIETVHQGLALVGKMDVASNLFLHREIFHRNPLLRALGWLDKRAMAAEATRILEKLKVRVPSAGVPIERLSGGQRQAVAIGRAVGWGKHIVILDEPTAALGVEQSKHVNELILTLKSQGVAVLLISHNMQHVIETCDRAVVLRHGRKAGDVRIPDVTARDLVDLITGAVRAAA</sequence>
<dbReference type="RefSeq" id="WP_309801946.1">
    <property type="nucleotide sequence ID" value="NZ_JAVDPW010000019.1"/>
</dbReference>
<dbReference type="InterPro" id="IPR027417">
    <property type="entry name" value="P-loop_NTPase"/>
</dbReference>
<evidence type="ECO:0000313" key="5">
    <source>
        <dbReference type="Proteomes" id="UP001262410"/>
    </source>
</evidence>
<protein>
    <submittedName>
        <fullName evidence="4">Simple sugar transport system ATP-binding protein</fullName>
    </submittedName>
</protein>
<dbReference type="Gene3D" id="3.40.50.300">
    <property type="entry name" value="P-loop containing nucleotide triphosphate hydrolases"/>
    <property type="match status" value="1"/>
</dbReference>
<evidence type="ECO:0000313" key="4">
    <source>
        <dbReference type="EMBL" id="MDR6294430.1"/>
    </source>
</evidence>
<keyword evidence="2 4" id="KW-0067">ATP-binding</keyword>
<evidence type="ECO:0000256" key="1">
    <source>
        <dbReference type="ARBA" id="ARBA00022741"/>
    </source>
</evidence>
<evidence type="ECO:0000259" key="3">
    <source>
        <dbReference type="PROSITE" id="PS50893"/>
    </source>
</evidence>
<dbReference type="InterPro" id="IPR003439">
    <property type="entry name" value="ABC_transporter-like_ATP-bd"/>
</dbReference>
<dbReference type="InterPro" id="IPR017871">
    <property type="entry name" value="ABC_transporter-like_CS"/>
</dbReference>
<comment type="caution">
    <text evidence="4">The sequence shown here is derived from an EMBL/GenBank/DDBJ whole genome shotgun (WGS) entry which is preliminary data.</text>
</comment>
<dbReference type="InterPro" id="IPR050107">
    <property type="entry name" value="ABC_carbohydrate_import_ATPase"/>
</dbReference>
<dbReference type="InterPro" id="IPR003593">
    <property type="entry name" value="AAA+_ATPase"/>
</dbReference>
<keyword evidence="4" id="KW-0813">Transport</keyword>
<name>A0ABU1K0M6_9PROT</name>
<dbReference type="PANTHER" id="PTHR43790:SF8">
    <property type="entry name" value="SUGAR ABC TRANSPORTER ATP-BINDING PROTEIN"/>
    <property type="match status" value="1"/>
</dbReference>
<dbReference type="CDD" id="cd03216">
    <property type="entry name" value="ABC_Carb_Monos_I"/>
    <property type="match status" value="1"/>
</dbReference>
<dbReference type="PANTHER" id="PTHR43790">
    <property type="entry name" value="CARBOHYDRATE TRANSPORT ATP-BINDING PROTEIN MG119-RELATED"/>
    <property type="match status" value="1"/>
</dbReference>
<dbReference type="EMBL" id="JAVDPW010000019">
    <property type="protein sequence ID" value="MDR6294430.1"/>
    <property type="molecule type" value="Genomic_DNA"/>
</dbReference>
<keyword evidence="4" id="KW-0762">Sugar transport</keyword>
<organism evidence="4 5">
    <name type="scientific">Inquilinus ginsengisoli</name>
    <dbReference type="NCBI Taxonomy" id="363840"/>
    <lineage>
        <taxon>Bacteria</taxon>
        <taxon>Pseudomonadati</taxon>
        <taxon>Pseudomonadota</taxon>
        <taxon>Alphaproteobacteria</taxon>
        <taxon>Rhodospirillales</taxon>
        <taxon>Rhodospirillaceae</taxon>
        <taxon>Inquilinus</taxon>
    </lineage>
</organism>
<evidence type="ECO:0000256" key="2">
    <source>
        <dbReference type="ARBA" id="ARBA00022840"/>
    </source>
</evidence>
<gene>
    <name evidence="4" type="ORF">E9232_006984</name>
</gene>
<dbReference type="PROSITE" id="PS00211">
    <property type="entry name" value="ABC_TRANSPORTER_1"/>
    <property type="match status" value="1"/>
</dbReference>
<accession>A0ABU1K0M6</accession>
<proteinExistence type="predicted"/>
<dbReference type="Pfam" id="PF00005">
    <property type="entry name" value="ABC_tran"/>
    <property type="match status" value="1"/>
</dbReference>
<dbReference type="GO" id="GO:0005524">
    <property type="term" value="F:ATP binding"/>
    <property type="evidence" value="ECO:0007669"/>
    <property type="project" value="UniProtKB-KW"/>
</dbReference>
<dbReference type="Proteomes" id="UP001262410">
    <property type="component" value="Unassembled WGS sequence"/>
</dbReference>
<reference evidence="4 5" key="1">
    <citation type="submission" date="2023-07" db="EMBL/GenBank/DDBJ databases">
        <title>Sorghum-associated microbial communities from plants grown in Nebraska, USA.</title>
        <authorList>
            <person name="Schachtman D."/>
        </authorList>
    </citation>
    <scope>NUCLEOTIDE SEQUENCE [LARGE SCALE GENOMIC DNA]</scope>
    <source>
        <strain evidence="4 5">584</strain>
    </source>
</reference>
<dbReference type="SUPFAM" id="SSF52540">
    <property type="entry name" value="P-loop containing nucleoside triphosphate hydrolases"/>
    <property type="match status" value="1"/>
</dbReference>
<dbReference type="SMART" id="SM00382">
    <property type="entry name" value="AAA"/>
    <property type="match status" value="1"/>
</dbReference>
<dbReference type="PROSITE" id="PS50893">
    <property type="entry name" value="ABC_TRANSPORTER_2"/>
    <property type="match status" value="1"/>
</dbReference>